<evidence type="ECO:0000256" key="1">
    <source>
        <dbReference type="ARBA" id="ARBA00004123"/>
    </source>
</evidence>
<dbReference type="InterPro" id="IPR018247">
    <property type="entry name" value="EF_Hand_1_Ca_BS"/>
</dbReference>
<dbReference type="PROSITE" id="PS50222">
    <property type="entry name" value="EF_HAND_2"/>
    <property type="match status" value="1"/>
</dbReference>
<accession>A0ABN7RT32</accession>
<dbReference type="PANTHER" id="PTHR46002">
    <property type="entry name" value="EG:114D9.1 PROTEIN-RELATED"/>
    <property type="match status" value="1"/>
</dbReference>
<evidence type="ECO:0000313" key="19">
    <source>
        <dbReference type="EMBL" id="CAG5083175.1"/>
    </source>
</evidence>
<reference evidence="19 20" key="1">
    <citation type="submission" date="2021-04" db="EMBL/GenBank/DDBJ databases">
        <authorList>
            <person name="Bliznina A."/>
        </authorList>
    </citation>
    <scope>NUCLEOTIDE SEQUENCE [LARGE SCALE GENOMIC DNA]</scope>
</reference>
<keyword evidence="17" id="KW-0812">Transmembrane</keyword>
<keyword evidence="10" id="KW-0677">Repeat</keyword>
<feature type="transmembrane region" description="Helical" evidence="17">
    <location>
        <begin position="6"/>
        <end position="22"/>
    </location>
</feature>
<keyword evidence="17" id="KW-1133">Transmembrane helix</keyword>
<dbReference type="Proteomes" id="UP001158576">
    <property type="component" value="Chromosome PAR"/>
</dbReference>
<proteinExistence type="inferred from homology"/>
<evidence type="ECO:0000256" key="2">
    <source>
        <dbReference type="ARBA" id="ARBA00004236"/>
    </source>
</evidence>
<evidence type="ECO:0000256" key="11">
    <source>
        <dbReference type="ARBA" id="ARBA00022837"/>
    </source>
</evidence>
<dbReference type="InterPro" id="IPR011992">
    <property type="entry name" value="EF-hand-dom_pair"/>
</dbReference>
<evidence type="ECO:0000256" key="6">
    <source>
        <dbReference type="ARBA" id="ARBA00022490"/>
    </source>
</evidence>
<evidence type="ECO:0000256" key="16">
    <source>
        <dbReference type="ARBA" id="ARBA00038164"/>
    </source>
</evidence>
<evidence type="ECO:0000256" key="14">
    <source>
        <dbReference type="ARBA" id="ARBA00023242"/>
    </source>
</evidence>
<comment type="subcellular location">
    <subcellularLocation>
        <location evidence="2">Cell membrane</location>
    </subcellularLocation>
    <subcellularLocation>
        <location evidence="3">Cytoplasm</location>
    </subcellularLocation>
    <subcellularLocation>
        <location evidence="1">Nucleus</location>
    </subcellularLocation>
</comment>
<evidence type="ECO:0000256" key="8">
    <source>
        <dbReference type="ARBA" id="ARBA00022707"/>
    </source>
</evidence>
<evidence type="ECO:0000256" key="13">
    <source>
        <dbReference type="ARBA" id="ARBA00023136"/>
    </source>
</evidence>
<keyword evidence="4" id="KW-0813">Transport</keyword>
<evidence type="ECO:0000256" key="9">
    <source>
        <dbReference type="ARBA" id="ARBA00022723"/>
    </source>
</evidence>
<sequence>MLYEALFSILIVTVLTGLLSIGRRSSRYFPKTSLSDGHFYNSYYAGIREEVIKQTGFSPKDVDYLFRRFGSLDRCHKRYLDTMDFHGINGLCHNVLGEQVIEMFLHTDTGHCDFMRFCKVIATFRKSRNPEEKKELIKKKIALIYEMFDVNSDGQITRDDIVILLRHMMGNKVCISTIKSIAQRMIYEGNTRKGNKDTSDFTSMNIEQFTSLLDKEYVYTHMSIK</sequence>
<dbReference type="PROSITE" id="PS00018">
    <property type="entry name" value="EF_HAND_1"/>
    <property type="match status" value="1"/>
</dbReference>
<evidence type="ECO:0000256" key="17">
    <source>
        <dbReference type="SAM" id="Phobius"/>
    </source>
</evidence>
<keyword evidence="5" id="KW-1003">Cell membrane</keyword>
<name>A0ABN7RT32_OIKDI</name>
<organism evidence="19 20">
    <name type="scientific">Oikopleura dioica</name>
    <name type="common">Tunicate</name>
    <dbReference type="NCBI Taxonomy" id="34765"/>
    <lineage>
        <taxon>Eukaryota</taxon>
        <taxon>Metazoa</taxon>
        <taxon>Chordata</taxon>
        <taxon>Tunicata</taxon>
        <taxon>Appendicularia</taxon>
        <taxon>Copelata</taxon>
        <taxon>Oikopleuridae</taxon>
        <taxon>Oikopleura</taxon>
    </lineage>
</organism>
<dbReference type="InterPro" id="IPR002048">
    <property type="entry name" value="EF_hand_dom"/>
</dbReference>
<keyword evidence="9" id="KW-0479">Metal-binding</keyword>
<keyword evidence="15" id="KW-0449">Lipoprotein</keyword>
<keyword evidence="20" id="KW-1185">Reference proteome</keyword>
<evidence type="ECO:0000259" key="18">
    <source>
        <dbReference type="PROSITE" id="PS50222"/>
    </source>
</evidence>
<keyword evidence="13 17" id="KW-0472">Membrane</keyword>
<dbReference type="EMBL" id="OU015568">
    <property type="protein sequence ID" value="CAG5083175.1"/>
    <property type="molecule type" value="Genomic_DNA"/>
</dbReference>
<dbReference type="Gene3D" id="1.10.238.10">
    <property type="entry name" value="EF-hand"/>
    <property type="match status" value="1"/>
</dbReference>
<evidence type="ECO:0000313" key="20">
    <source>
        <dbReference type="Proteomes" id="UP001158576"/>
    </source>
</evidence>
<evidence type="ECO:0000256" key="7">
    <source>
        <dbReference type="ARBA" id="ARBA00022553"/>
    </source>
</evidence>
<keyword evidence="14" id="KW-0539">Nucleus</keyword>
<evidence type="ECO:0000256" key="5">
    <source>
        <dbReference type="ARBA" id="ARBA00022475"/>
    </source>
</evidence>
<evidence type="ECO:0000256" key="12">
    <source>
        <dbReference type="ARBA" id="ARBA00022927"/>
    </source>
</evidence>
<dbReference type="InterPro" id="IPR051875">
    <property type="entry name" value="Calcineurin_B_homologous"/>
</dbReference>
<evidence type="ECO:0000256" key="15">
    <source>
        <dbReference type="ARBA" id="ARBA00023288"/>
    </source>
</evidence>
<keyword evidence="8" id="KW-0519">Myristate</keyword>
<dbReference type="SUPFAM" id="SSF47473">
    <property type="entry name" value="EF-hand"/>
    <property type="match status" value="1"/>
</dbReference>
<keyword evidence="12" id="KW-0653">Protein transport</keyword>
<comment type="similarity">
    <text evidence="16">Belongs to the calcineurin regulatory subunit family. CHP subfamily.</text>
</comment>
<gene>
    <name evidence="19" type="ORF">OKIOD_LOCUS1858</name>
</gene>
<protein>
    <submittedName>
        <fullName evidence="19">Oidioi.mRNA.OKI2018_I69.PAR.g10300.t1.cds</fullName>
    </submittedName>
</protein>
<keyword evidence="6" id="KW-0963">Cytoplasm</keyword>
<keyword evidence="7" id="KW-0597">Phosphoprotein</keyword>
<evidence type="ECO:0000256" key="3">
    <source>
        <dbReference type="ARBA" id="ARBA00004496"/>
    </source>
</evidence>
<evidence type="ECO:0000256" key="10">
    <source>
        <dbReference type="ARBA" id="ARBA00022737"/>
    </source>
</evidence>
<keyword evidence="11" id="KW-0106">Calcium</keyword>
<feature type="domain" description="EF-hand" evidence="18">
    <location>
        <begin position="136"/>
        <end position="171"/>
    </location>
</feature>
<evidence type="ECO:0000256" key="4">
    <source>
        <dbReference type="ARBA" id="ARBA00022448"/>
    </source>
</evidence>